<keyword evidence="7" id="KW-0812">Transmembrane</keyword>
<evidence type="ECO:0000256" key="5">
    <source>
        <dbReference type="ARBA" id="ARBA00022777"/>
    </source>
</evidence>
<dbReference type="PANTHER" id="PTHR45453">
    <property type="entry name" value="PHOSPHATE REGULON SENSOR PROTEIN PHOR"/>
    <property type="match status" value="1"/>
</dbReference>
<evidence type="ECO:0000256" key="1">
    <source>
        <dbReference type="ARBA" id="ARBA00000085"/>
    </source>
</evidence>
<accession>A0A7C3BZG1</accession>
<sequence length="337" mass="38917">LLFFISQSLLIGALFVMNYEKEVQTLDEQIFSEMRICSFDLQCKDYAIDFVPKDGHELYKLYKNSDSLSSYFTIPGSQTNYLKIYLQKSKYDQKLAALRQSSGLRFLLVLFVIAVLSFLFALYALSPLRNALRLTEEFIKDILHDFNTPLSTLRLNIAMLKSKFGETAQIKRIENAVQNILNLQSNLRSYLHAHASQKEEFTLRELMQERIALIDTNFKDVTFSIAMQENPTLFTNRDAFVRIVDNLLSNAAKYNKKEGKVIVRFEDKTLLIEDTGKGIQNPKRVFERFYKEQERGIGIGLHIVKKLCEELGIAITLESEVDMGTTFKLNLQAIMKR</sequence>
<dbReference type="InterPro" id="IPR003661">
    <property type="entry name" value="HisK_dim/P_dom"/>
</dbReference>
<dbReference type="GO" id="GO:0004721">
    <property type="term" value="F:phosphoprotein phosphatase activity"/>
    <property type="evidence" value="ECO:0007669"/>
    <property type="project" value="TreeGrafter"/>
</dbReference>
<dbReference type="SUPFAM" id="SSF55874">
    <property type="entry name" value="ATPase domain of HSP90 chaperone/DNA topoisomerase II/histidine kinase"/>
    <property type="match status" value="1"/>
</dbReference>
<dbReference type="Proteomes" id="UP000886390">
    <property type="component" value="Unassembled WGS sequence"/>
</dbReference>
<reference evidence="9" key="1">
    <citation type="journal article" date="2020" name="mSystems">
        <title>Genome- and Community-Level Interaction Insights into Carbon Utilization and Element Cycling Functions of Hydrothermarchaeota in Hydrothermal Sediment.</title>
        <authorList>
            <person name="Zhou Z."/>
            <person name="Liu Y."/>
            <person name="Xu W."/>
            <person name="Pan J."/>
            <person name="Luo Z.H."/>
            <person name="Li M."/>
        </authorList>
    </citation>
    <scope>NUCLEOTIDE SEQUENCE [LARGE SCALE GENOMIC DNA]</scope>
    <source>
        <strain evidence="9">HyVt-507</strain>
    </source>
</reference>
<evidence type="ECO:0000256" key="4">
    <source>
        <dbReference type="ARBA" id="ARBA00022679"/>
    </source>
</evidence>
<dbReference type="InterPro" id="IPR003594">
    <property type="entry name" value="HATPase_dom"/>
</dbReference>
<keyword evidence="5 9" id="KW-0418">Kinase</keyword>
<comment type="catalytic activity">
    <reaction evidence="1">
        <text>ATP + protein L-histidine = ADP + protein N-phospho-L-histidine.</text>
        <dbReference type="EC" id="2.7.13.3"/>
    </reaction>
</comment>
<evidence type="ECO:0000256" key="2">
    <source>
        <dbReference type="ARBA" id="ARBA00012438"/>
    </source>
</evidence>
<evidence type="ECO:0000256" key="3">
    <source>
        <dbReference type="ARBA" id="ARBA00022553"/>
    </source>
</evidence>
<dbReference type="InterPro" id="IPR005467">
    <property type="entry name" value="His_kinase_dom"/>
</dbReference>
<comment type="caution">
    <text evidence="9">The sequence shown here is derived from an EMBL/GenBank/DDBJ whole genome shotgun (WGS) entry which is preliminary data.</text>
</comment>
<protein>
    <recommendedName>
        <fullName evidence="2">histidine kinase</fullName>
        <ecNumber evidence="2">2.7.13.3</ecNumber>
    </recommendedName>
</protein>
<feature type="transmembrane region" description="Helical" evidence="7">
    <location>
        <begin position="104"/>
        <end position="125"/>
    </location>
</feature>
<keyword evidence="7" id="KW-0472">Membrane</keyword>
<evidence type="ECO:0000256" key="6">
    <source>
        <dbReference type="ARBA" id="ARBA00023012"/>
    </source>
</evidence>
<evidence type="ECO:0000313" key="9">
    <source>
        <dbReference type="EMBL" id="HFB53502.1"/>
    </source>
</evidence>
<dbReference type="SUPFAM" id="SSF47384">
    <property type="entry name" value="Homodimeric domain of signal transducing histidine kinase"/>
    <property type="match status" value="1"/>
</dbReference>
<keyword evidence="4" id="KW-0808">Transferase</keyword>
<dbReference type="EMBL" id="DRNH01000109">
    <property type="protein sequence ID" value="HFB53502.1"/>
    <property type="molecule type" value="Genomic_DNA"/>
</dbReference>
<dbReference type="GO" id="GO:0005886">
    <property type="term" value="C:plasma membrane"/>
    <property type="evidence" value="ECO:0007669"/>
    <property type="project" value="TreeGrafter"/>
</dbReference>
<keyword evidence="6" id="KW-0902">Two-component regulatory system</keyword>
<dbReference type="GO" id="GO:0000155">
    <property type="term" value="F:phosphorelay sensor kinase activity"/>
    <property type="evidence" value="ECO:0007669"/>
    <property type="project" value="InterPro"/>
</dbReference>
<dbReference type="InterPro" id="IPR036097">
    <property type="entry name" value="HisK_dim/P_sf"/>
</dbReference>
<dbReference type="GO" id="GO:0016036">
    <property type="term" value="P:cellular response to phosphate starvation"/>
    <property type="evidence" value="ECO:0007669"/>
    <property type="project" value="TreeGrafter"/>
</dbReference>
<dbReference type="PANTHER" id="PTHR45453:SF1">
    <property type="entry name" value="PHOSPHATE REGULON SENSOR PROTEIN PHOR"/>
    <property type="match status" value="1"/>
</dbReference>
<dbReference type="CDD" id="cd00082">
    <property type="entry name" value="HisKA"/>
    <property type="match status" value="1"/>
</dbReference>
<dbReference type="SMART" id="SM00387">
    <property type="entry name" value="HATPase_c"/>
    <property type="match status" value="1"/>
</dbReference>
<feature type="domain" description="Histidine kinase" evidence="8">
    <location>
        <begin position="141"/>
        <end position="335"/>
    </location>
</feature>
<dbReference type="EC" id="2.7.13.3" evidence="2"/>
<gene>
    <name evidence="9" type="ORF">ENJ67_02105</name>
</gene>
<dbReference type="InterPro" id="IPR036890">
    <property type="entry name" value="HATPase_C_sf"/>
</dbReference>
<feature type="non-terminal residue" evidence="9">
    <location>
        <position position="1"/>
    </location>
</feature>
<keyword evidence="7" id="KW-1133">Transmembrane helix</keyword>
<organism evidence="9">
    <name type="scientific">Sulfurimonas autotrophica</name>
    <dbReference type="NCBI Taxonomy" id="202747"/>
    <lineage>
        <taxon>Bacteria</taxon>
        <taxon>Pseudomonadati</taxon>
        <taxon>Campylobacterota</taxon>
        <taxon>Epsilonproteobacteria</taxon>
        <taxon>Campylobacterales</taxon>
        <taxon>Sulfurimonadaceae</taxon>
        <taxon>Sulfurimonas</taxon>
    </lineage>
</organism>
<dbReference type="InterPro" id="IPR004358">
    <property type="entry name" value="Sig_transdc_His_kin-like_C"/>
</dbReference>
<dbReference type="Gene3D" id="3.30.565.10">
    <property type="entry name" value="Histidine kinase-like ATPase, C-terminal domain"/>
    <property type="match status" value="1"/>
</dbReference>
<name>A0A7C3BZG1_9BACT</name>
<evidence type="ECO:0000256" key="7">
    <source>
        <dbReference type="SAM" id="Phobius"/>
    </source>
</evidence>
<dbReference type="Gene3D" id="1.10.287.130">
    <property type="match status" value="1"/>
</dbReference>
<dbReference type="InterPro" id="IPR050351">
    <property type="entry name" value="BphY/WalK/GraS-like"/>
</dbReference>
<dbReference type="PROSITE" id="PS50109">
    <property type="entry name" value="HIS_KIN"/>
    <property type="match status" value="1"/>
</dbReference>
<dbReference type="Pfam" id="PF02518">
    <property type="entry name" value="HATPase_c"/>
    <property type="match status" value="1"/>
</dbReference>
<proteinExistence type="predicted"/>
<keyword evidence="3" id="KW-0597">Phosphoprotein</keyword>
<dbReference type="PRINTS" id="PR00344">
    <property type="entry name" value="BCTRLSENSOR"/>
</dbReference>
<evidence type="ECO:0000259" key="8">
    <source>
        <dbReference type="PROSITE" id="PS50109"/>
    </source>
</evidence>
<dbReference type="Pfam" id="PF00512">
    <property type="entry name" value="HisKA"/>
    <property type="match status" value="1"/>
</dbReference>
<dbReference type="AlphaFoldDB" id="A0A7C3BZG1"/>